<dbReference type="Proteomes" id="UP000184016">
    <property type="component" value="Unassembled WGS sequence"/>
</dbReference>
<reference evidence="5" key="1">
    <citation type="submission" date="2016-11" db="EMBL/GenBank/DDBJ databases">
        <authorList>
            <person name="Varghese N."/>
            <person name="Submissions S."/>
        </authorList>
    </citation>
    <scope>NUCLEOTIDE SEQUENCE [LARGE SCALE GENOMIC DNA]</scope>
    <source>
        <strain evidence="5">USBA-503</strain>
    </source>
</reference>
<feature type="domain" description="GFO/IDH/MocA-like oxidoreductase" evidence="3">
    <location>
        <begin position="132"/>
        <end position="254"/>
    </location>
</feature>
<keyword evidence="1" id="KW-0560">Oxidoreductase</keyword>
<dbReference type="RefSeq" id="WP_072874013.1">
    <property type="nucleotide sequence ID" value="NZ_FRAF01000011.1"/>
</dbReference>
<dbReference type="InterPro" id="IPR000683">
    <property type="entry name" value="Gfo/Idh/MocA-like_OxRdtase_N"/>
</dbReference>
<evidence type="ECO:0000259" key="2">
    <source>
        <dbReference type="Pfam" id="PF01408"/>
    </source>
</evidence>
<dbReference type="AlphaFoldDB" id="A0A1M6R5Q4"/>
<dbReference type="InterPro" id="IPR036291">
    <property type="entry name" value="NAD(P)-bd_dom_sf"/>
</dbReference>
<dbReference type="Gene3D" id="3.30.360.10">
    <property type="entry name" value="Dihydrodipicolinate Reductase, domain 2"/>
    <property type="match status" value="1"/>
</dbReference>
<gene>
    <name evidence="4" type="ORF">SAMN05443507_11163</name>
</gene>
<evidence type="ECO:0000259" key="3">
    <source>
        <dbReference type="Pfam" id="PF22725"/>
    </source>
</evidence>
<organism evidence="4 5">
    <name type="scientific">Alicyclobacillus tolerans</name>
    <dbReference type="NCBI Taxonomy" id="90970"/>
    <lineage>
        <taxon>Bacteria</taxon>
        <taxon>Bacillati</taxon>
        <taxon>Bacillota</taxon>
        <taxon>Bacilli</taxon>
        <taxon>Bacillales</taxon>
        <taxon>Alicyclobacillaceae</taxon>
        <taxon>Alicyclobacillus</taxon>
    </lineage>
</organism>
<proteinExistence type="predicted"/>
<dbReference type="GO" id="GO:0000166">
    <property type="term" value="F:nucleotide binding"/>
    <property type="evidence" value="ECO:0007669"/>
    <property type="project" value="InterPro"/>
</dbReference>
<dbReference type="Pfam" id="PF01408">
    <property type="entry name" value="GFO_IDH_MocA"/>
    <property type="match status" value="1"/>
</dbReference>
<evidence type="ECO:0000313" key="5">
    <source>
        <dbReference type="Proteomes" id="UP000184016"/>
    </source>
</evidence>
<protein>
    <submittedName>
        <fullName evidence="4">Predicted dehydrogenase</fullName>
    </submittedName>
</protein>
<feature type="domain" description="Gfo/Idh/MocA-like oxidoreductase N-terminal" evidence="2">
    <location>
        <begin position="3"/>
        <end position="121"/>
    </location>
</feature>
<dbReference type="Pfam" id="PF22725">
    <property type="entry name" value="GFO_IDH_MocA_C3"/>
    <property type="match status" value="1"/>
</dbReference>
<dbReference type="GO" id="GO:0016491">
    <property type="term" value="F:oxidoreductase activity"/>
    <property type="evidence" value="ECO:0007669"/>
    <property type="project" value="UniProtKB-KW"/>
</dbReference>
<sequence length="332" mass="36239">MSIRVGIVGTGFGATVHAPILARHPAYDLLAIASQRPGRASAVASTFQIPHAYDDWKQMLEQAPIDLVVFATRPADHKLMTLGALSYGVHVLCEKPPALNLVEARAMEQAAKLSECVTAMNFEWRYLPERKAIKRVLNEGTLGKILHVSWSEAWQIWGRIQEFEPGWDSEAEQGGGMLGAIGSHIIDALCHWLGEVSTVKGITMNQVPTRKTADDSFSFIGIFENGTTFSVSCTVASIGCLPRIEIFGTEGTLRISGHQLLIATTCAPDFVPVSVEETMDVSDFPKDIQGYVHAQWHLYSDLAKSIAGETVDNLPSLTDAVYVQAIMDSIRS</sequence>
<dbReference type="EMBL" id="FRAF01000011">
    <property type="protein sequence ID" value="SHK27730.1"/>
    <property type="molecule type" value="Genomic_DNA"/>
</dbReference>
<dbReference type="SUPFAM" id="SSF55347">
    <property type="entry name" value="Glyceraldehyde-3-phosphate dehydrogenase-like, C-terminal domain"/>
    <property type="match status" value="1"/>
</dbReference>
<keyword evidence="5" id="KW-1185">Reference proteome</keyword>
<dbReference type="PANTHER" id="PTHR43818:SF11">
    <property type="entry name" value="BCDNA.GH03377"/>
    <property type="match status" value="1"/>
</dbReference>
<accession>A0A1M6R5Q4</accession>
<dbReference type="InterPro" id="IPR055170">
    <property type="entry name" value="GFO_IDH_MocA-like_dom"/>
</dbReference>
<dbReference type="PANTHER" id="PTHR43818">
    <property type="entry name" value="BCDNA.GH03377"/>
    <property type="match status" value="1"/>
</dbReference>
<evidence type="ECO:0000256" key="1">
    <source>
        <dbReference type="ARBA" id="ARBA00023002"/>
    </source>
</evidence>
<dbReference type="SUPFAM" id="SSF51735">
    <property type="entry name" value="NAD(P)-binding Rossmann-fold domains"/>
    <property type="match status" value="1"/>
</dbReference>
<dbReference type="STRING" id="1830138.SAMN05443507_11163"/>
<dbReference type="Gene3D" id="3.40.50.720">
    <property type="entry name" value="NAD(P)-binding Rossmann-like Domain"/>
    <property type="match status" value="1"/>
</dbReference>
<name>A0A1M6R5Q4_9BACL</name>
<evidence type="ECO:0000313" key="4">
    <source>
        <dbReference type="EMBL" id="SHK27730.1"/>
    </source>
</evidence>
<dbReference type="InterPro" id="IPR050463">
    <property type="entry name" value="Gfo/Idh/MocA_oxidrdct_glycsds"/>
</dbReference>